<reference evidence="1 2" key="1">
    <citation type="submission" date="2022-10" db="EMBL/GenBank/DDBJ databases">
        <title>Evolutionary Diversification of Methanotrophic Ca. Methanophagales (ANME-1) and Their Expansive Virome.</title>
        <authorList>
            <person name="Laso-Perez R."/>
            <person name="Wu F."/>
            <person name="Cremiere A."/>
            <person name="Speth D.R."/>
            <person name="Magyar J.S."/>
            <person name="Krupovic M."/>
            <person name="Orphan V.J."/>
        </authorList>
    </citation>
    <scope>NUCLEOTIDE SEQUENCE [LARGE SCALE GENOMIC DNA]</scope>
</reference>
<protein>
    <submittedName>
        <fullName evidence="1">Uncharacterized protein</fullName>
    </submittedName>
</protein>
<accession>A0A9E8V8B3</accession>
<organism evidence="1 2">
    <name type="scientific">Methanophagales virus GBV301</name>
    <dbReference type="NCBI Taxonomy" id="2999280"/>
    <lineage>
        <taxon>Viruses</taxon>
        <taxon>Duplodnaviria</taxon>
        <taxon>Heunggongvirae</taxon>
        <taxon>Uroviricota</taxon>
        <taxon>Caudoviricetes</taxon>
        <taxon>Nakonvirales</taxon>
        <taxon>Ekchuahviridae</taxon>
        <taxon>Kukulkanvirus</taxon>
        <taxon>Kukulkanvirus guaymasense</taxon>
    </lineage>
</organism>
<gene>
    <name evidence="1" type="ORF">LDLAKGPJ_00031</name>
</gene>
<name>A0A9E8V8B3_9CAUD</name>
<dbReference type="Proteomes" id="UP001156259">
    <property type="component" value="Segment"/>
</dbReference>
<sequence length="87" mass="10170">MISRLNVDSRTQKREGVNCLQRSSKNYVRRGQNPCEAHQEEIDAKAEQEFMEAYYRGDEEMMEAIISSPFTNFGKNMGRRNEINTSF</sequence>
<keyword evidence="2" id="KW-1185">Reference proteome</keyword>
<evidence type="ECO:0000313" key="2">
    <source>
        <dbReference type="Proteomes" id="UP001156259"/>
    </source>
</evidence>
<evidence type="ECO:0000313" key="1">
    <source>
        <dbReference type="EMBL" id="WAE39455.1"/>
    </source>
</evidence>
<dbReference type="EMBL" id="OP880252">
    <property type="protein sequence ID" value="WAE39455.1"/>
    <property type="molecule type" value="Genomic_DNA"/>
</dbReference>
<proteinExistence type="predicted"/>